<accession>A0A0V0GZR6</accession>
<protein>
    <submittedName>
        <fullName evidence="1">Putative ovule protein</fullName>
    </submittedName>
</protein>
<proteinExistence type="predicted"/>
<name>A0A0V0GZR6_SOLCH</name>
<sequence length="83" mass="9151">FFFGPCSWFAGFLEVSCGGGSSSLFKARLSQFSASQKVISNFNPCLFILNVLITDSRLSKCSNVMIWGALWLNVGCKSVIWMV</sequence>
<organism evidence="1">
    <name type="scientific">Solanum chacoense</name>
    <name type="common">Chaco potato</name>
    <dbReference type="NCBI Taxonomy" id="4108"/>
    <lineage>
        <taxon>Eukaryota</taxon>
        <taxon>Viridiplantae</taxon>
        <taxon>Streptophyta</taxon>
        <taxon>Embryophyta</taxon>
        <taxon>Tracheophyta</taxon>
        <taxon>Spermatophyta</taxon>
        <taxon>Magnoliopsida</taxon>
        <taxon>eudicotyledons</taxon>
        <taxon>Gunneridae</taxon>
        <taxon>Pentapetalae</taxon>
        <taxon>asterids</taxon>
        <taxon>lamiids</taxon>
        <taxon>Solanales</taxon>
        <taxon>Solanaceae</taxon>
        <taxon>Solanoideae</taxon>
        <taxon>Solaneae</taxon>
        <taxon>Solanum</taxon>
    </lineage>
</organism>
<reference evidence="1" key="1">
    <citation type="submission" date="2015-12" db="EMBL/GenBank/DDBJ databases">
        <title>Gene expression during late stages of embryo sac development: a critical building block for successful pollen-pistil interactions.</title>
        <authorList>
            <person name="Liu Y."/>
            <person name="Joly V."/>
            <person name="Sabar M."/>
            <person name="Matton D.P."/>
        </authorList>
    </citation>
    <scope>NUCLEOTIDE SEQUENCE</scope>
</reference>
<feature type="non-terminal residue" evidence="1">
    <location>
        <position position="1"/>
    </location>
</feature>
<dbReference type="EMBL" id="GEDG01028796">
    <property type="protein sequence ID" value="JAP12944.1"/>
    <property type="molecule type" value="Transcribed_RNA"/>
</dbReference>
<evidence type="ECO:0000313" key="1">
    <source>
        <dbReference type="EMBL" id="JAP12944.1"/>
    </source>
</evidence>
<dbReference type="AlphaFoldDB" id="A0A0V0GZR6"/>